<dbReference type="PANTHER" id="PTHR42866:SF2">
    <property type="entry name" value="3-DEOXY-MANNO-OCTULOSONATE CYTIDYLYLTRANSFERASE, MITOCHONDRIAL"/>
    <property type="match status" value="1"/>
</dbReference>
<keyword evidence="1 3" id="KW-0808">Transferase</keyword>
<dbReference type="GO" id="GO:0008690">
    <property type="term" value="F:3-deoxy-manno-octulosonate cytidylyltransferase activity"/>
    <property type="evidence" value="ECO:0007669"/>
    <property type="project" value="UniProtKB-EC"/>
</dbReference>
<dbReference type="GO" id="GO:0005829">
    <property type="term" value="C:cytosol"/>
    <property type="evidence" value="ECO:0007669"/>
    <property type="project" value="TreeGrafter"/>
</dbReference>
<dbReference type="AlphaFoldDB" id="A0A645JNA0"/>
<keyword evidence="2 3" id="KW-0548">Nucleotidyltransferase</keyword>
<evidence type="ECO:0000313" key="3">
    <source>
        <dbReference type="EMBL" id="MPN64762.1"/>
    </source>
</evidence>
<gene>
    <name evidence="3" type="primary">kpsU_7</name>
    <name evidence="3" type="ORF">SDC9_212539</name>
</gene>
<dbReference type="PANTHER" id="PTHR42866">
    <property type="entry name" value="3-DEOXY-MANNO-OCTULOSONATE CYTIDYLYLTRANSFERASE"/>
    <property type="match status" value="1"/>
</dbReference>
<accession>A0A645JNA0</accession>
<dbReference type="Pfam" id="PF02348">
    <property type="entry name" value="CTP_transf_3"/>
    <property type="match status" value="1"/>
</dbReference>
<dbReference type="EMBL" id="VSSQ01146091">
    <property type="protein sequence ID" value="MPN64762.1"/>
    <property type="molecule type" value="Genomic_DNA"/>
</dbReference>
<reference evidence="3" key="1">
    <citation type="submission" date="2019-08" db="EMBL/GenBank/DDBJ databases">
        <authorList>
            <person name="Kucharzyk K."/>
            <person name="Murdoch R.W."/>
            <person name="Higgins S."/>
            <person name="Loffler F."/>
        </authorList>
    </citation>
    <scope>NUCLEOTIDE SEQUENCE</scope>
</reference>
<dbReference type="InterPro" id="IPR003329">
    <property type="entry name" value="Cytidylyl_trans"/>
</dbReference>
<evidence type="ECO:0000256" key="2">
    <source>
        <dbReference type="ARBA" id="ARBA00022695"/>
    </source>
</evidence>
<name>A0A645JNA0_9ZZZZ</name>
<organism evidence="3">
    <name type="scientific">bioreactor metagenome</name>
    <dbReference type="NCBI Taxonomy" id="1076179"/>
    <lineage>
        <taxon>unclassified sequences</taxon>
        <taxon>metagenomes</taxon>
        <taxon>ecological metagenomes</taxon>
    </lineage>
</organism>
<proteinExistence type="predicted"/>
<protein>
    <submittedName>
        <fullName evidence="3">3-deoxy-manno-octulosonate cytidylyltransferase</fullName>
        <ecNumber evidence="3">2.7.7.38</ecNumber>
    </submittedName>
</protein>
<dbReference type="SUPFAM" id="SSF53448">
    <property type="entry name" value="Nucleotide-diphospho-sugar transferases"/>
    <property type="match status" value="1"/>
</dbReference>
<dbReference type="Gene3D" id="3.90.550.10">
    <property type="entry name" value="Spore Coat Polysaccharide Biosynthesis Protein SpsA, Chain A"/>
    <property type="match status" value="1"/>
</dbReference>
<dbReference type="EC" id="2.7.7.38" evidence="3"/>
<evidence type="ECO:0000256" key="1">
    <source>
        <dbReference type="ARBA" id="ARBA00022679"/>
    </source>
</evidence>
<comment type="caution">
    <text evidence="3">The sequence shown here is derived from an EMBL/GenBank/DDBJ whole genome shotgun (WGS) entry which is preliminary data.</text>
</comment>
<dbReference type="InterPro" id="IPR029044">
    <property type="entry name" value="Nucleotide-diphossugar_trans"/>
</dbReference>
<sequence>MIDEVVQLLLSDPDVVTATLCSPLDDPAMIDDPNVVKVVLDCHGDALYFSRSPIPYCRNETEGCAYYEHIGIYGFRKDFLLQYVELPETPLSRLESLEQLRILESGYPIRVGGTKYPHGGPNVNTPEDLEKVREMVRRRIGCDAPEKTAGGEAGADAVEK</sequence>